<organism evidence="2">
    <name type="scientific">marine sediment metagenome</name>
    <dbReference type="NCBI Taxonomy" id="412755"/>
    <lineage>
        <taxon>unclassified sequences</taxon>
        <taxon>metagenomes</taxon>
        <taxon>ecological metagenomes</taxon>
    </lineage>
</organism>
<dbReference type="GO" id="GO:0016051">
    <property type="term" value="P:carbohydrate biosynthetic process"/>
    <property type="evidence" value="ECO:0007669"/>
    <property type="project" value="InterPro"/>
</dbReference>
<protein>
    <recommendedName>
        <fullName evidence="1">PseI/NeuA/B-like domain-containing protein</fullName>
    </recommendedName>
</protein>
<dbReference type="AlphaFoldDB" id="A0A0F9R3Z6"/>
<proteinExistence type="predicted"/>
<dbReference type="PANTHER" id="PTHR42966">
    <property type="entry name" value="N-ACETYLNEURAMINATE SYNTHASE"/>
    <property type="match status" value="1"/>
</dbReference>
<dbReference type="GO" id="GO:0047444">
    <property type="term" value="F:N-acylneuraminate-9-phosphate synthase activity"/>
    <property type="evidence" value="ECO:0007669"/>
    <property type="project" value="TreeGrafter"/>
</dbReference>
<name>A0A0F9R3Z6_9ZZZZ</name>
<dbReference type="Gene3D" id="3.20.20.70">
    <property type="entry name" value="Aldolase class I"/>
    <property type="match status" value="1"/>
</dbReference>
<evidence type="ECO:0000313" key="2">
    <source>
        <dbReference type="EMBL" id="KKN51265.1"/>
    </source>
</evidence>
<reference evidence="2" key="1">
    <citation type="journal article" date="2015" name="Nature">
        <title>Complex archaea that bridge the gap between prokaryotes and eukaryotes.</title>
        <authorList>
            <person name="Spang A."/>
            <person name="Saw J.H."/>
            <person name="Jorgensen S.L."/>
            <person name="Zaremba-Niedzwiedzka K."/>
            <person name="Martijn J."/>
            <person name="Lind A.E."/>
            <person name="van Eijk R."/>
            <person name="Schleper C."/>
            <person name="Guy L."/>
            <person name="Ettema T.J."/>
        </authorList>
    </citation>
    <scope>NUCLEOTIDE SEQUENCE</scope>
</reference>
<dbReference type="InterPro" id="IPR013132">
    <property type="entry name" value="PseI/NeuA/B-like_N"/>
</dbReference>
<comment type="caution">
    <text evidence="2">The sequence shown here is derived from an EMBL/GenBank/DDBJ whole genome shotgun (WGS) entry which is preliminary data.</text>
</comment>
<dbReference type="Pfam" id="PF03102">
    <property type="entry name" value="NeuB"/>
    <property type="match status" value="1"/>
</dbReference>
<dbReference type="InterPro" id="IPR051690">
    <property type="entry name" value="PseI-like"/>
</dbReference>
<evidence type="ECO:0000259" key="1">
    <source>
        <dbReference type="Pfam" id="PF03102"/>
    </source>
</evidence>
<feature type="domain" description="PseI/NeuA/B-like" evidence="1">
    <location>
        <begin position="24"/>
        <end position="260"/>
    </location>
</feature>
<dbReference type="SUPFAM" id="SSF51569">
    <property type="entry name" value="Aldolase"/>
    <property type="match status" value="1"/>
</dbReference>
<dbReference type="PANTHER" id="PTHR42966:SF3">
    <property type="entry name" value="BLR5971 PROTEIN"/>
    <property type="match status" value="1"/>
</dbReference>
<dbReference type="InterPro" id="IPR013785">
    <property type="entry name" value="Aldolase_TIM"/>
</dbReference>
<accession>A0A0F9R3Z6</accession>
<sequence>MPFPKIVADLGINHNGSLQIAKTMIAMAKNYGADYVKFQKRHPTLVYTPDYLSQRRIGPWGNTIGDEKRSLEFDHDGYAEIDSWCKQLGIEWFASPWSVEDVEFLARYNPPFMKVASVCMVHKKLLDAIRETGIPVVASTGLVQRHEIDEAVEVLANDDKLHYLLHCVGLYPCPDARMGMRRIDALRERYGDRAAIGFSNHSPRTTYLVQAAIMGAEMLECHITLDRNMSGVDQEASIGPAGFEELMTTLKAIWAGWGDGAIAPCDEEADKGGHYRWWKGSKQ</sequence>
<gene>
    <name evidence="2" type="ORF">LCGC14_0624260</name>
</gene>
<dbReference type="EMBL" id="LAZR01001070">
    <property type="protein sequence ID" value="KKN51265.1"/>
    <property type="molecule type" value="Genomic_DNA"/>
</dbReference>